<name>A0A4Q7PCI9_9BACT</name>
<dbReference type="EMBL" id="SGXG01000001">
    <property type="protein sequence ID" value="RZS98083.1"/>
    <property type="molecule type" value="Genomic_DNA"/>
</dbReference>
<sequence>MNFIQIKESCLYLSDLDLAEDFYQGILEMPVISKVPGRHIFFRCGTSVLLCFLPEITKNETTLPPHYAKGKQHIAFEVNKADYLKVKSNLLQKGIIITHEQEWKGGLKSFYFEDPFGHVLEIVPKGIWE</sequence>
<dbReference type="Pfam" id="PF00903">
    <property type="entry name" value="Glyoxalase"/>
    <property type="match status" value="1"/>
</dbReference>
<evidence type="ECO:0000313" key="3">
    <source>
        <dbReference type="Proteomes" id="UP000292209"/>
    </source>
</evidence>
<accession>A0A4Q7PCI9</accession>
<feature type="domain" description="VOC" evidence="1">
    <location>
        <begin position="1"/>
        <end position="125"/>
    </location>
</feature>
<dbReference type="SUPFAM" id="SSF54593">
    <property type="entry name" value="Glyoxalase/Bleomycin resistance protein/Dihydroxybiphenyl dioxygenase"/>
    <property type="match status" value="1"/>
</dbReference>
<proteinExistence type="predicted"/>
<dbReference type="InterPro" id="IPR037523">
    <property type="entry name" value="VOC_core"/>
</dbReference>
<organism evidence="2 3">
    <name type="scientific">Cecembia calidifontis</name>
    <dbReference type="NCBI Taxonomy" id="1187080"/>
    <lineage>
        <taxon>Bacteria</taxon>
        <taxon>Pseudomonadati</taxon>
        <taxon>Bacteroidota</taxon>
        <taxon>Cytophagia</taxon>
        <taxon>Cytophagales</taxon>
        <taxon>Cyclobacteriaceae</taxon>
        <taxon>Cecembia</taxon>
    </lineage>
</organism>
<reference evidence="2 3" key="1">
    <citation type="submission" date="2019-02" db="EMBL/GenBank/DDBJ databases">
        <title>Genomic Encyclopedia of Archaeal and Bacterial Type Strains, Phase II (KMG-II): from individual species to whole genera.</title>
        <authorList>
            <person name="Goeker M."/>
        </authorList>
    </citation>
    <scope>NUCLEOTIDE SEQUENCE [LARGE SCALE GENOMIC DNA]</scope>
    <source>
        <strain evidence="2 3">DSM 21411</strain>
    </source>
</reference>
<evidence type="ECO:0000259" key="1">
    <source>
        <dbReference type="PROSITE" id="PS51819"/>
    </source>
</evidence>
<keyword evidence="2" id="KW-0223">Dioxygenase</keyword>
<dbReference type="GO" id="GO:0051213">
    <property type="term" value="F:dioxygenase activity"/>
    <property type="evidence" value="ECO:0007669"/>
    <property type="project" value="UniProtKB-KW"/>
</dbReference>
<keyword evidence="2" id="KW-0560">Oxidoreductase</keyword>
<gene>
    <name evidence="2" type="ORF">BC751_3715</name>
</gene>
<protein>
    <submittedName>
        <fullName evidence="2">Catechol 2,3-dioxygenase-like lactoylglutathione lyase family enzyme</fullName>
    </submittedName>
</protein>
<dbReference type="RefSeq" id="WP_130276852.1">
    <property type="nucleotide sequence ID" value="NZ_SGXG01000001.1"/>
</dbReference>
<dbReference type="GO" id="GO:0016829">
    <property type="term" value="F:lyase activity"/>
    <property type="evidence" value="ECO:0007669"/>
    <property type="project" value="UniProtKB-KW"/>
</dbReference>
<dbReference type="InterPro" id="IPR004360">
    <property type="entry name" value="Glyas_Fos-R_dOase_dom"/>
</dbReference>
<comment type="caution">
    <text evidence="2">The sequence shown here is derived from an EMBL/GenBank/DDBJ whole genome shotgun (WGS) entry which is preliminary data.</text>
</comment>
<dbReference type="AlphaFoldDB" id="A0A4Q7PCI9"/>
<dbReference type="PROSITE" id="PS51819">
    <property type="entry name" value="VOC"/>
    <property type="match status" value="1"/>
</dbReference>
<dbReference type="InterPro" id="IPR029068">
    <property type="entry name" value="Glyas_Bleomycin-R_OHBP_Dase"/>
</dbReference>
<keyword evidence="2" id="KW-0456">Lyase</keyword>
<dbReference type="Gene3D" id="3.10.180.10">
    <property type="entry name" value="2,3-Dihydroxybiphenyl 1,2-Dioxygenase, domain 1"/>
    <property type="match status" value="1"/>
</dbReference>
<evidence type="ECO:0000313" key="2">
    <source>
        <dbReference type="EMBL" id="RZS98083.1"/>
    </source>
</evidence>
<keyword evidence="3" id="KW-1185">Reference proteome</keyword>
<dbReference type="OrthoDB" id="192739at2"/>
<dbReference type="Proteomes" id="UP000292209">
    <property type="component" value="Unassembled WGS sequence"/>
</dbReference>